<evidence type="ECO:0000256" key="1">
    <source>
        <dbReference type="ARBA" id="ARBA00004442"/>
    </source>
</evidence>
<dbReference type="SUPFAM" id="SSF82171">
    <property type="entry name" value="DPP6 N-terminal domain-like"/>
    <property type="match status" value="1"/>
</dbReference>
<accession>A0A5N1J4T4</accession>
<dbReference type="AlphaFoldDB" id="A0A5N1J4T4"/>
<feature type="repeat" description="TPR" evidence="4">
    <location>
        <begin position="67"/>
        <end position="100"/>
    </location>
</feature>
<proteinExistence type="predicted"/>
<keyword evidence="2 5" id="KW-0472">Membrane</keyword>
<feature type="domain" description="OmpA-like" evidence="7">
    <location>
        <begin position="531"/>
        <end position="645"/>
    </location>
</feature>
<dbReference type="InterPro" id="IPR036737">
    <property type="entry name" value="OmpA-like_sf"/>
</dbReference>
<evidence type="ECO:0000313" key="9">
    <source>
        <dbReference type="Proteomes" id="UP000326570"/>
    </source>
</evidence>
<feature type="signal peptide" evidence="6">
    <location>
        <begin position="1"/>
        <end position="21"/>
    </location>
</feature>
<dbReference type="Gene3D" id="2.120.10.30">
    <property type="entry name" value="TolB, C-terminal domain"/>
    <property type="match status" value="1"/>
</dbReference>
<dbReference type="InterPro" id="IPR050330">
    <property type="entry name" value="Bact_OuterMem_StrucFunc"/>
</dbReference>
<dbReference type="PROSITE" id="PS01068">
    <property type="entry name" value="OMPA_1"/>
    <property type="match status" value="1"/>
</dbReference>
<evidence type="ECO:0000256" key="3">
    <source>
        <dbReference type="ARBA" id="ARBA00023237"/>
    </source>
</evidence>
<keyword evidence="3" id="KW-0998">Cell outer membrane</keyword>
<dbReference type="InterPro" id="IPR019734">
    <property type="entry name" value="TPR_rpt"/>
</dbReference>
<dbReference type="CDD" id="cd07185">
    <property type="entry name" value="OmpA_C-like"/>
    <property type="match status" value="1"/>
</dbReference>
<feature type="chain" id="PRO_5024786603" evidence="6">
    <location>
        <begin position="22"/>
        <end position="645"/>
    </location>
</feature>
<dbReference type="Gene3D" id="3.30.1330.60">
    <property type="entry name" value="OmpA-like domain"/>
    <property type="match status" value="1"/>
</dbReference>
<keyword evidence="9" id="KW-1185">Reference proteome</keyword>
<dbReference type="PROSITE" id="PS50005">
    <property type="entry name" value="TPR"/>
    <property type="match status" value="1"/>
</dbReference>
<dbReference type="InterPro" id="IPR011659">
    <property type="entry name" value="WD40"/>
</dbReference>
<dbReference type="EMBL" id="VTWT01000001">
    <property type="protein sequence ID" value="KAA9345704.1"/>
    <property type="molecule type" value="Genomic_DNA"/>
</dbReference>
<sequence length="645" mass="72106">MFRKSWLIVFFVCLLCPKVFAQSEKLSSTVPRAVLMYQRSMQAAKDRDFQKAIELMDNAIKRDPKFGEAYLRLGGYYKTMANKGLAFENYKKGISVLPFNPALVNDYLTVADAAINQGDYKFAEEQFTNFLKASEGNPKVQKNVPYAEMQVKSCQFAQEAMKNPVDFKPSRLGGHINQFAYQYFPTVTADQRHFLYTGRGASPDADENLYLCEKVDGRWSAPASVSAMINTQYNEGAGTISGDGKTLVFTSCERPDSQGDCDLYISVKKGDQWSKPKNMGPIVNSASWDSQPSLSADGRTLYFSSLRKNGSFGQEDIWVTRLQENGTWSGAVNVGAPINTPGKDMAPFIHASGTTLYFTSDGHIGMGGLDLYEANFENNAWSMPQNMGYPLNTFEDEGSIFITSNNTKGYYSRQLTNPNSGKRAIDLYEFDVPAAWRSKETTTYAAGRVFDAVTKRPIKADVQLYDLAKDELMQQVNSDPVNGEYTIVLNEGTQYAMYAAADNYLLKSLNFDYLNKKDFNPLTLDIYLDPVKPGASVVLNNIFFGSNKYNLEGISKTELKKLITFMRRYNTIRVEISGHTDDVGSDEANKELSEKRAQSVAAYLAANGISKDRIKAIGYGETKPAVPNNSEANRQQNRRIEFRIL</sequence>
<dbReference type="Proteomes" id="UP000326570">
    <property type="component" value="Unassembled WGS sequence"/>
</dbReference>
<dbReference type="SUPFAM" id="SSF103088">
    <property type="entry name" value="OmpA-like"/>
    <property type="match status" value="1"/>
</dbReference>
<evidence type="ECO:0000259" key="7">
    <source>
        <dbReference type="PROSITE" id="PS51123"/>
    </source>
</evidence>
<dbReference type="RefSeq" id="WP_150901847.1">
    <property type="nucleotide sequence ID" value="NZ_VTWT01000001.1"/>
</dbReference>
<keyword evidence="6" id="KW-0732">Signal</keyword>
<dbReference type="PRINTS" id="PR01021">
    <property type="entry name" value="OMPADOMAIN"/>
</dbReference>
<protein>
    <submittedName>
        <fullName evidence="8">OmpA family protein</fullName>
    </submittedName>
</protein>
<evidence type="ECO:0000256" key="5">
    <source>
        <dbReference type="PROSITE-ProRule" id="PRU00473"/>
    </source>
</evidence>
<evidence type="ECO:0000256" key="4">
    <source>
        <dbReference type="PROSITE-ProRule" id="PRU00339"/>
    </source>
</evidence>
<dbReference type="PROSITE" id="PS51123">
    <property type="entry name" value="OMPA_2"/>
    <property type="match status" value="1"/>
</dbReference>
<dbReference type="Pfam" id="PF07676">
    <property type="entry name" value="PD40"/>
    <property type="match status" value="3"/>
</dbReference>
<dbReference type="InterPro" id="IPR006690">
    <property type="entry name" value="OMPA-like_CS"/>
</dbReference>
<organism evidence="8 9">
    <name type="scientific">Adhaeribacter soli</name>
    <dbReference type="NCBI Taxonomy" id="2607655"/>
    <lineage>
        <taxon>Bacteria</taxon>
        <taxon>Pseudomonadati</taxon>
        <taxon>Bacteroidota</taxon>
        <taxon>Cytophagia</taxon>
        <taxon>Cytophagales</taxon>
        <taxon>Hymenobacteraceae</taxon>
        <taxon>Adhaeribacter</taxon>
    </lineage>
</organism>
<dbReference type="PRINTS" id="PR01023">
    <property type="entry name" value="NAFLGMOTY"/>
</dbReference>
<keyword evidence="4" id="KW-0802">TPR repeat</keyword>
<dbReference type="PANTHER" id="PTHR30329:SF21">
    <property type="entry name" value="LIPOPROTEIN YIAD-RELATED"/>
    <property type="match status" value="1"/>
</dbReference>
<dbReference type="InterPro" id="IPR006664">
    <property type="entry name" value="OMP_bac"/>
</dbReference>
<evidence type="ECO:0000313" key="8">
    <source>
        <dbReference type="EMBL" id="KAA9345704.1"/>
    </source>
</evidence>
<dbReference type="SUPFAM" id="SSF48452">
    <property type="entry name" value="TPR-like"/>
    <property type="match status" value="1"/>
</dbReference>
<gene>
    <name evidence="8" type="ORF">F0P94_01055</name>
</gene>
<dbReference type="InterPro" id="IPR006665">
    <property type="entry name" value="OmpA-like"/>
</dbReference>
<dbReference type="Pfam" id="PF00691">
    <property type="entry name" value="OmpA"/>
    <property type="match status" value="1"/>
</dbReference>
<name>A0A5N1J4T4_9BACT</name>
<dbReference type="PANTHER" id="PTHR30329">
    <property type="entry name" value="STATOR ELEMENT OF FLAGELLAR MOTOR COMPLEX"/>
    <property type="match status" value="1"/>
</dbReference>
<dbReference type="InterPro" id="IPR011042">
    <property type="entry name" value="6-blade_b-propeller_TolB-like"/>
</dbReference>
<evidence type="ECO:0000256" key="6">
    <source>
        <dbReference type="SAM" id="SignalP"/>
    </source>
</evidence>
<comment type="subcellular location">
    <subcellularLocation>
        <location evidence="1">Cell outer membrane</location>
    </subcellularLocation>
</comment>
<comment type="caution">
    <text evidence="8">The sequence shown here is derived from an EMBL/GenBank/DDBJ whole genome shotgun (WGS) entry which is preliminary data.</text>
</comment>
<dbReference type="Gene3D" id="1.25.40.10">
    <property type="entry name" value="Tetratricopeptide repeat domain"/>
    <property type="match status" value="1"/>
</dbReference>
<dbReference type="SMART" id="SM00028">
    <property type="entry name" value="TPR"/>
    <property type="match status" value="3"/>
</dbReference>
<dbReference type="InterPro" id="IPR011990">
    <property type="entry name" value="TPR-like_helical_dom_sf"/>
</dbReference>
<reference evidence="8 9" key="1">
    <citation type="submission" date="2019-09" db="EMBL/GenBank/DDBJ databases">
        <title>Genome sequence of Adhaeribacter sp. M2.</title>
        <authorList>
            <person name="Srinivasan S."/>
        </authorList>
    </citation>
    <scope>NUCLEOTIDE SEQUENCE [LARGE SCALE GENOMIC DNA]</scope>
    <source>
        <strain evidence="8 9">M2</strain>
    </source>
</reference>
<evidence type="ECO:0000256" key="2">
    <source>
        <dbReference type="ARBA" id="ARBA00023136"/>
    </source>
</evidence>
<dbReference type="GO" id="GO:0009279">
    <property type="term" value="C:cell outer membrane"/>
    <property type="evidence" value="ECO:0007669"/>
    <property type="project" value="UniProtKB-SubCell"/>
</dbReference>